<organism evidence="2 3">
    <name type="scientific">Methylobacterium pseudosasicola</name>
    <dbReference type="NCBI Taxonomy" id="582667"/>
    <lineage>
        <taxon>Bacteria</taxon>
        <taxon>Pseudomonadati</taxon>
        <taxon>Pseudomonadota</taxon>
        <taxon>Alphaproteobacteria</taxon>
        <taxon>Hyphomicrobiales</taxon>
        <taxon>Methylobacteriaceae</taxon>
        <taxon>Methylobacterium</taxon>
    </lineage>
</organism>
<dbReference type="CDD" id="cd07009">
    <property type="entry name" value="cupin_BLL0285-like"/>
    <property type="match status" value="1"/>
</dbReference>
<dbReference type="InterPro" id="IPR014710">
    <property type="entry name" value="RmlC-like_jellyroll"/>
</dbReference>
<evidence type="ECO:0000313" key="3">
    <source>
        <dbReference type="Proteomes" id="UP000199048"/>
    </source>
</evidence>
<accession>A0A1I4T1L2</accession>
<dbReference type="Gene3D" id="2.60.120.10">
    <property type="entry name" value="Jelly Rolls"/>
    <property type="match status" value="1"/>
</dbReference>
<dbReference type="AlphaFoldDB" id="A0A1I4T1L2"/>
<feature type="region of interest" description="Disordered" evidence="1">
    <location>
        <begin position="100"/>
        <end position="132"/>
    </location>
</feature>
<feature type="compositionally biased region" description="Basic and acidic residues" evidence="1">
    <location>
        <begin position="112"/>
        <end position="121"/>
    </location>
</feature>
<keyword evidence="3" id="KW-1185">Reference proteome</keyword>
<dbReference type="Proteomes" id="UP000199048">
    <property type="component" value="Unassembled WGS sequence"/>
</dbReference>
<dbReference type="EMBL" id="FOTK01000048">
    <property type="protein sequence ID" value="SFM70541.1"/>
    <property type="molecule type" value="Genomic_DNA"/>
</dbReference>
<proteinExistence type="predicted"/>
<protein>
    <recommendedName>
        <fullName evidence="4">Cupin domain-containing protein</fullName>
    </recommendedName>
</protein>
<dbReference type="InterPro" id="IPR011051">
    <property type="entry name" value="RmlC_Cupin_sf"/>
</dbReference>
<evidence type="ECO:0000313" key="2">
    <source>
        <dbReference type="EMBL" id="SFM70541.1"/>
    </source>
</evidence>
<dbReference type="OrthoDB" id="4205621at2"/>
<gene>
    <name evidence="2" type="ORF">SAMN05192568_10483</name>
</gene>
<sequence length="153" mass="17126">MSDQHDQGTPPTLPYWHVYTDADGLSRQARFEISAFKFEGVNPETAPQWNAKQEPSKAAVTFTVLPVGWVGQWHENPKPQWIAILSGRWFVETMDGTRVEMGPGELMMGEDQNTRERDGKKGHLSGTVGDEPCTMIVTGLDVEPTVNQPGRFR</sequence>
<reference evidence="3" key="1">
    <citation type="submission" date="2016-10" db="EMBL/GenBank/DDBJ databases">
        <authorList>
            <person name="Varghese N."/>
            <person name="Submissions S."/>
        </authorList>
    </citation>
    <scope>NUCLEOTIDE SEQUENCE [LARGE SCALE GENOMIC DNA]</scope>
    <source>
        <strain evidence="3">BL36</strain>
    </source>
</reference>
<dbReference type="STRING" id="582667.SAMN05192568_10483"/>
<dbReference type="RefSeq" id="WP_092045997.1">
    <property type="nucleotide sequence ID" value="NZ_FOTK01000048.1"/>
</dbReference>
<evidence type="ECO:0000256" key="1">
    <source>
        <dbReference type="SAM" id="MobiDB-lite"/>
    </source>
</evidence>
<name>A0A1I4T1L2_9HYPH</name>
<evidence type="ECO:0008006" key="4">
    <source>
        <dbReference type="Google" id="ProtNLM"/>
    </source>
</evidence>
<dbReference type="SUPFAM" id="SSF51182">
    <property type="entry name" value="RmlC-like cupins"/>
    <property type="match status" value="1"/>
</dbReference>